<evidence type="ECO:0000256" key="4">
    <source>
        <dbReference type="ARBA" id="ARBA00022842"/>
    </source>
</evidence>
<keyword evidence="4" id="KW-0460">Magnesium</keyword>
<sequence length="133" mass="15307">MKTFERVLLDTHAYIWLVSEPDRFSTTAYETVVDIDTEVFVSAASLWEISTKTRLGKLPGGGTLVATFEDRTRLHVLERLPIDFTHSRLAGELDWDHRDPFDRMLAAQSMLENLPLVTKDSRLQAYDSIHTIW</sequence>
<dbReference type="GO" id="GO:0016787">
    <property type="term" value="F:hydrolase activity"/>
    <property type="evidence" value="ECO:0007669"/>
    <property type="project" value="UniProtKB-KW"/>
</dbReference>
<proteinExistence type="predicted"/>
<dbReference type="InterPro" id="IPR029060">
    <property type="entry name" value="PIN-like_dom_sf"/>
</dbReference>
<evidence type="ECO:0000256" key="3">
    <source>
        <dbReference type="ARBA" id="ARBA00022801"/>
    </source>
</evidence>
<dbReference type="PANTHER" id="PTHR36173">
    <property type="entry name" value="RIBONUCLEASE VAPC16-RELATED"/>
    <property type="match status" value="1"/>
</dbReference>
<dbReference type="RefSeq" id="WP_183547057.1">
    <property type="nucleotide sequence ID" value="NZ_BMQT01000014.1"/>
</dbReference>
<accession>A0A7W5A636</accession>
<name>A0A7W5A636_9ACTN</name>
<keyword evidence="7" id="KW-1185">Reference proteome</keyword>
<keyword evidence="1" id="KW-0540">Nuclease</keyword>
<organism evidence="6 7">
    <name type="scientific">Nocardioides albus</name>
    <dbReference type="NCBI Taxonomy" id="1841"/>
    <lineage>
        <taxon>Bacteria</taxon>
        <taxon>Bacillati</taxon>
        <taxon>Actinomycetota</taxon>
        <taxon>Actinomycetes</taxon>
        <taxon>Propionibacteriales</taxon>
        <taxon>Nocardioidaceae</taxon>
        <taxon>Nocardioides</taxon>
    </lineage>
</organism>
<comment type="caution">
    <text evidence="6">The sequence shown here is derived from an EMBL/GenBank/DDBJ whole genome shotgun (WGS) entry which is preliminary data.</text>
</comment>
<dbReference type="InterPro" id="IPR052919">
    <property type="entry name" value="TA_system_RNase"/>
</dbReference>
<dbReference type="Proteomes" id="UP000577707">
    <property type="component" value="Unassembled WGS sequence"/>
</dbReference>
<reference evidence="6 7" key="1">
    <citation type="submission" date="2020-08" db="EMBL/GenBank/DDBJ databases">
        <title>Genomic Encyclopedia of Type Strains, Phase III (KMG-III): the genomes of soil and plant-associated and newly described type strains.</title>
        <authorList>
            <person name="Whitman W."/>
        </authorList>
    </citation>
    <scope>NUCLEOTIDE SEQUENCE [LARGE SCALE GENOMIC DNA]</scope>
    <source>
        <strain evidence="6 7">CECT 3302</strain>
    </source>
</reference>
<dbReference type="Pfam" id="PF01850">
    <property type="entry name" value="PIN"/>
    <property type="match status" value="1"/>
</dbReference>
<keyword evidence="2" id="KW-0479">Metal-binding</keyword>
<gene>
    <name evidence="6" type="ORF">FHS12_003340</name>
</gene>
<dbReference type="CDD" id="cd09872">
    <property type="entry name" value="PIN_Sll0205-like"/>
    <property type="match status" value="1"/>
</dbReference>
<dbReference type="AlphaFoldDB" id="A0A7W5A636"/>
<evidence type="ECO:0000259" key="5">
    <source>
        <dbReference type="Pfam" id="PF01850"/>
    </source>
</evidence>
<dbReference type="GO" id="GO:0004518">
    <property type="term" value="F:nuclease activity"/>
    <property type="evidence" value="ECO:0007669"/>
    <property type="project" value="UniProtKB-KW"/>
</dbReference>
<dbReference type="EMBL" id="JACHXG010000006">
    <property type="protein sequence ID" value="MBB3090388.1"/>
    <property type="molecule type" value="Genomic_DNA"/>
</dbReference>
<protein>
    <submittedName>
        <fullName evidence="6">PIN domain nuclease of toxin-antitoxin system</fullName>
    </submittedName>
</protein>
<dbReference type="PANTHER" id="PTHR36173:SF2">
    <property type="entry name" value="RIBONUCLEASE VAPC16"/>
    <property type="match status" value="1"/>
</dbReference>
<feature type="domain" description="PIN" evidence="5">
    <location>
        <begin position="7"/>
        <end position="127"/>
    </location>
</feature>
<dbReference type="SUPFAM" id="SSF88723">
    <property type="entry name" value="PIN domain-like"/>
    <property type="match status" value="1"/>
</dbReference>
<keyword evidence="3" id="KW-0378">Hydrolase</keyword>
<dbReference type="InterPro" id="IPR041705">
    <property type="entry name" value="PIN_Sll0205"/>
</dbReference>
<evidence type="ECO:0000256" key="2">
    <source>
        <dbReference type="ARBA" id="ARBA00022723"/>
    </source>
</evidence>
<evidence type="ECO:0000313" key="7">
    <source>
        <dbReference type="Proteomes" id="UP000577707"/>
    </source>
</evidence>
<dbReference type="GO" id="GO:0046872">
    <property type="term" value="F:metal ion binding"/>
    <property type="evidence" value="ECO:0007669"/>
    <property type="project" value="UniProtKB-KW"/>
</dbReference>
<evidence type="ECO:0000256" key="1">
    <source>
        <dbReference type="ARBA" id="ARBA00022722"/>
    </source>
</evidence>
<dbReference type="Gene3D" id="3.40.50.1010">
    <property type="entry name" value="5'-nuclease"/>
    <property type="match status" value="1"/>
</dbReference>
<evidence type="ECO:0000313" key="6">
    <source>
        <dbReference type="EMBL" id="MBB3090388.1"/>
    </source>
</evidence>
<dbReference type="InterPro" id="IPR002716">
    <property type="entry name" value="PIN_dom"/>
</dbReference>